<evidence type="ECO:0000313" key="2">
    <source>
        <dbReference type="Proteomes" id="UP000032414"/>
    </source>
</evidence>
<dbReference type="HOGENOM" id="CLU_739497_0_0_6"/>
<dbReference type="AlphaFoldDB" id="A0A098GKC7"/>
<name>A0A098GKC7_LEGMI</name>
<dbReference type="EMBL" id="LN614830">
    <property type="protein sequence ID" value="CEG61971.1"/>
    <property type="molecule type" value="Genomic_DNA"/>
</dbReference>
<dbReference type="Proteomes" id="UP000032414">
    <property type="component" value="Chromosome I"/>
</dbReference>
<dbReference type="KEGG" id="tmc:LMI_2719"/>
<proteinExistence type="predicted"/>
<evidence type="ECO:0000313" key="1">
    <source>
        <dbReference type="EMBL" id="CEG61971.1"/>
    </source>
</evidence>
<sequence length="374" mass="43246">MDAPLKFSEAIMTINLQIVEKMILQIAEFFHSMAANEQRRLYYMMPPKSSFPYAYQHSSIRDVATICNILDLVHFFKERQMMLGAGVMAVFEEVVGNTLQKYHELYQKNKVLDLPDGNIGDIGFFLLALEKCSQVFPSKLPDLWKTTRAQLVNRLLRRQNEDGSMRLFFDSRLTVYEKSAEAFYLPEALIGLIATLGHHSKEIDNQIITLIQRAILYCCQDENRERNVTSDIVTFYANWQFQLFYHWIYNQSKGENEISLEVEHLKRLINALMNSPIAKIPFEHNVATVEIACYLEGLVHARDVISFVKIALHLPKDWFEKEINRCIHFLYQLQTATQLTIKGGFVHTPNSPEARVDVAGHVFNALAKLSRDQH</sequence>
<gene>
    <name evidence="1" type="ORF">LMI_2719</name>
</gene>
<accession>A0A098GKC7</accession>
<reference evidence="2" key="1">
    <citation type="submission" date="2014-09" db="EMBL/GenBank/DDBJ databases">
        <authorList>
            <person name="Gomez-Valero L."/>
        </authorList>
    </citation>
    <scope>NUCLEOTIDE SEQUENCE [LARGE SCALE GENOMIC DNA]</scope>
    <source>
        <strain evidence="2">ATCC33218</strain>
    </source>
</reference>
<protein>
    <submittedName>
        <fullName evidence="1">Uncharacterized protein</fullName>
    </submittedName>
</protein>
<organism evidence="1 2">
    <name type="scientific">Legionella micdadei</name>
    <name type="common">Tatlockia micdadei</name>
    <dbReference type="NCBI Taxonomy" id="451"/>
    <lineage>
        <taxon>Bacteria</taxon>
        <taxon>Pseudomonadati</taxon>
        <taxon>Pseudomonadota</taxon>
        <taxon>Gammaproteobacteria</taxon>
        <taxon>Legionellales</taxon>
        <taxon>Legionellaceae</taxon>
        <taxon>Legionella</taxon>
    </lineage>
</organism>